<dbReference type="EMBL" id="RRYP01001108">
    <property type="protein sequence ID" value="TNV86400.1"/>
    <property type="molecule type" value="Genomic_DNA"/>
</dbReference>
<keyword evidence="1" id="KW-0472">Membrane</keyword>
<evidence type="ECO:0000313" key="3">
    <source>
        <dbReference type="Proteomes" id="UP000785679"/>
    </source>
</evidence>
<name>A0A8J8P5H4_HALGN</name>
<accession>A0A8J8P5H4</accession>
<keyword evidence="3" id="KW-1185">Reference proteome</keyword>
<dbReference type="AlphaFoldDB" id="A0A8J8P5H4"/>
<proteinExistence type="predicted"/>
<evidence type="ECO:0000313" key="2">
    <source>
        <dbReference type="EMBL" id="TNV86400.1"/>
    </source>
</evidence>
<feature type="transmembrane region" description="Helical" evidence="1">
    <location>
        <begin position="57"/>
        <end position="74"/>
    </location>
</feature>
<keyword evidence="1" id="KW-0812">Transmembrane</keyword>
<comment type="caution">
    <text evidence="2">The sequence shown here is derived from an EMBL/GenBank/DDBJ whole genome shotgun (WGS) entry which is preliminary data.</text>
</comment>
<reference evidence="2" key="1">
    <citation type="submission" date="2019-06" db="EMBL/GenBank/DDBJ databases">
        <authorList>
            <person name="Zheng W."/>
        </authorList>
    </citation>
    <scope>NUCLEOTIDE SEQUENCE</scope>
    <source>
        <strain evidence="2">QDHG01</strain>
    </source>
</reference>
<protein>
    <submittedName>
        <fullName evidence="2">Uncharacterized protein</fullName>
    </submittedName>
</protein>
<evidence type="ECO:0000256" key="1">
    <source>
        <dbReference type="SAM" id="Phobius"/>
    </source>
</evidence>
<feature type="transmembrane region" description="Helical" evidence="1">
    <location>
        <begin position="86"/>
        <end position="115"/>
    </location>
</feature>
<feature type="transmembrane region" description="Helical" evidence="1">
    <location>
        <begin position="30"/>
        <end position="45"/>
    </location>
</feature>
<keyword evidence="1" id="KW-1133">Transmembrane helix</keyword>
<gene>
    <name evidence="2" type="ORF">FGO68_gene9507</name>
</gene>
<sequence>MWNLIQLYKWAIITCILFFIRQYPGLQIPLLFYFSIIMQTLILKFRPFENPADNKLALINEMLISTYLAVYVGLTDNVQVQSDRDMSGIFLLGIVFTFVAVNFGYLFAQIVLMVIRWFKIKSLRELARMKTQSKLSDNSQILQEATSIKSNVITIATKKRSKSKTKVQSQHKKRLSEFLRIQDQGVTETETNIERATSNEISFVKNVSPKKIKFQFKTPTKAEIRGQRRKKTIFNAPQTANCNLFQEQDLPFYCHEEQLRKFKPEVLNQNCLIGFDDELYQKGI</sequence>
<dbReference type="Proteomes" id="UP000785679">
    <property type="component" value="Unassembled WGS sequence"/>
</dbReference>
<organism evidence="2 3">
    <name type="scientific">Halteria grandinella</name>
    <dbReference type="NCBI Taxonomy" id="5974"/>
    <lineage>
        <taxon>Eukaryota</taxon>
        <taxon>Sar</taxon>
        <taxon>Alveolata</taxon>
        <taxon>Ciliophora</taxon>
        <taxon>Intramacronucleata</taxon>
        <taxon>Spirotrichea</taxon>
        <taxon>Stichotrichia</taxon>
        <taxon>Sporadotrichida</taxon>
        <taxon>Halteriidae</taxon>
        <taxon>Halteria</taxon>
    </lineage>
</organism>